<protein>
    <submittedName>
        <fullName evidence="5">Uncharacterized protein</fullName>
    </submittedName>
</protein>
<dbReference type="InterPro" id="IPR009906">
    <property type="entry name" value="D-Glu_cyclase"/>
</dbReference>
<keyword evidence="2" id="KW-0456">Lyase</keyword>
<evidence type="ECO:0000256" key="1">
    <source>
        <dbReference type="ARBA" id="ARBA00007896"/>
    </source>
</evidence>
<dbReference type="AlphaFoldDB" id="A0A078A3N1"/>
<dbReference type="OrthoDB" id="10262538at2759"/>
<dbReference type="SUPFAM" id="SSF160920">
    <property type="entry name" value="PSTPO5379-like"/>
    <property type="match status" value="1"/>
</dbReference>
<dbReference type="OMA" id="VQTNGIY"/>
<dbReference type="EMBL" id="CCKQ01005262">
    <property type="protein sequence ID" value="CDW76427.1"/>
    <property type="molecule type" value="Genomic_DNA"/>
</dbReference>
<feature type="coiled-coil region" evidence="3">
    <location>
        <begin position="568"/>
        <end position="625"/>
    </location>
</feature>
<dbReference type="InParanoid" id="A0A078A3N1"/>
<dbReference type="GO" id="GO:0047820">
    <property type="term" value="F:D-glutamate cyclase activity"/>
    <property type="evidence" value="ECO:0007669"/>
    <property type="project" value="TreeGrafter"/>
</dbReference>
<dbReference type="GO" id="GO:0006536">
    <property type="term" value="P:glutamate metabolic process"/>
    <property type="evidence" value="ECO:0007669"/>
    <property type="project" value="TreeGrafter"/>
</dbReference>
<feature type="region of interest" description="Disordered" evidence="4">
    <location>
        <begin position="207"/>
        <end position="227"/>
    </location>
</feature>
<dbReference type="PANTHER" id="PTHR32022:SF10">
    <property type="entry name" value="D-GLUTAMATE CYCLASE, MITOCHONDRIAL"/>
    <property type="match status" value="1"/>
</dbReference>
<dbReference type="InterPro" id="IPR049630">
    <property type="entry name" value="DYDC-like_DD"/>
</dbReference>
<dbReference type="Pfam" id="PF07286">
    <property type="entry name" value="D-Glu_cyclase"/>
    <property type="match status" value="1"/>
</dbReference>
<evidence type="ECO:0000313" key="6">
    <source>
        <dbReference type="Proteomes" id="UP000039865"/>
    </source>
</evidence>
<dbReference type="InterPro" id="IPR038021">
    <property type="entry name" value="Putative_hydro-lyase"/>
</dbReference>
<keyword evidence="6" id="KW-1185">Reference proteome</keyword>
<dbReference type="Gene3D" id="3.30.2040.10">
    <property type="entry name" value="PSTPO5379-like domain"/>
    <property type="match status" value="1"/>
</dbReference>
<dbReference type="Gene3D" id="3.40.1640.10">
    <property type="entry name" value="PSTPO5379-like"/>
    <property type="match status" value="1"/>
</dbReference>
<feature type="coiled-coil region" evidence="3">
    <location>
        <begin position="279"/>
        <end position="306"/>
    </location>
</feature>
<keyword evidence="3" id="KW-0175">Coiled coil</keyword>
<sequence length="955" mass="112258">MASTYNLKFLEQEHNDVKFLKRDDIGIVISRALSETYLTQPSKPIEFFAKYLLNHSKTQKKAQAVTLNQNLSIFAQERDRQKQVKELRQRNEYFVMAKKAEVEEKAKEQRQLESKKGKFYDLLNKSPDLSDNLDELADFLHEFTGATGVYIGKLIQPRKQISDDDDDKAHIDSENPKVIWYIHSSKGHDMLRGKILKHDQGVTHAVFNPPKQEEDNQVDDEGNPIQAKPKSLDFLDLNHHVYVKEVVPRLGSYLAIPLVYNSCMFEDALDNAVSDYFAVQKAKEEQDKARNDYEEEQSKIRDEKEKIGEAYEPPENREWEQINQRPFQTFQESYVVCLDTLGQDREFTREQREFAIQTVNNFKQIWENTEFENLTKDRNRKIKIMEIDKEFIDSESQKLIEEEEKHIEEILQSYAVEGQQLDEELKDLYQKSTRLSFIAKLFKERIEWQKNLKRLSKFKVLKMPRVMQSIFYFLQYQREEICEKGTNKFFWKKAKSLINDQFYDRLVNYTVLGCKEDHQPRYTTLNFIEKNIEGIVPEDVDHYNMTLGKLFKWLHLAIRTRKDDIVRRKALKKRAREHREALIEQARKREEQHVNDLKDARQKFLDDHRDEIEAFNRYQQELQEKGGVEEQDENEEAEKKQIPQLPVFNEGDWEAQWLHDNPEINITQQVVEEKDNDWYMTQEEEDNHISQYFLHKESSGIMPPPKKNEHQSQSSGYCDNYVQANIVILSKEYAVDFHEFCKLNPKPCPVLEVIPAGQIQAQQFCPSGMDIRFDLPKYKVFKHGKFVEERTQIEDLWQDDFVTFLIGCSFSFESALQEAGLKIRHIEEGKNVPMFKTNIKCQEYGIFNGSLVVSMRPFKQNDVQKAVDITDQYPRVHGGPIYYGLEFAEQLGIQDLNKPDYGDSITLNEDDIPVFWACGVTPQNVIMQCDSIPLVITHSPGCMLITDILNVSLIN</sequence>
<evidence type="ECO:0000313" key="5">
    <source>
        <dbReference type="EMBL" id="CDW76427.1"/>
    </source>
</evidence>
<gene>
    <name evidence="5" type="primary">Contig6924.g7413</name>
    <name evidence="5" type="ORF">STYLEM_5427</name>
</gene>
<dbReference type="PANTHER" id="PTHR32022">
    <property type="entry name" value="D-GLUTAMATE CYCLASE, MITOCHONDRIAL"/>
    <property type="match status" value="1"/>
</dbReference>
<comment type="similarity">
    <text evidence="1">Belongs to the D-glutamate cyclase family.</text>
</comment>
<dbReference type="FunFam" id="3.30.2040.10:FF:000001">
    <property type="entry name" value="D-glutamate cyclase, mitochondrial"/>
    <property type="match status" value="1"/>
</dbReference>
<dbReference type="CDD" id="cd22966">
    <property type="entry name" value="DD_DYDC-like"/>
    <property type="match status" value="1"/>
</dbReference>
<proteinExistence type="inferred from homology"/>
<evidence type="ECO:0000256" key="2">
    <source>
        <dbReference type="ARBA" id="ARBA00023239"/>
    </source>
</evidence>
<evidence type="ECO:0000256" key="3">
    <source>
        <dbReference type="SAM" id="Coils"/>
    </source>
</evidence>
<accession>A0A078A3N1</accession>
<name>A0A078A3N1_STYLE</name>
<dbReference type="NCBIfam" id="NF003969">
    <property type="entry name" value="PRK05463.1"/>
    <property type="match status" value="1"/>
</dbReference>
<evidence type="ECO:0000256" key="4">
    <source>
        <dbReference type="SAM" id="MobiDB-lite"/>
    </source>
</evidence>
<dbReference type="Proteomes" id="UP000039865">
    <property type="component" value="Unassembled WGS sequence"/>
</dbReference>
<reference evidence="5 6" key="1">
    <citation type="submission" date="2014-06" db="EMBL/GenBank/DDBJ databases">
        <authorList>
            <person name="Swart Estienne"/>
        </authorList>
    </citation>
    <scope>NUCLEOTIDE SEQUENCE [LARGE SCALE GENOMIC DNA]</scope>
    <source>
        <strain evidence="5 6">130c</strain>
    </source>
</reference>
<organism evidence="5 6">
    <name type="scientific">Stylonychia lemnae</name>
    <name type="common">Ciliate</name>
    <dbReference type="NCBI Taxonomy" id="5949"/>
    <lineage>
        <taxon>Eukaryota</taxon>
        <taxon>Sar</taxon>
        <taxon>Alveolata</taxon>
        <taxon>Ciliophora</taxon>
        <taxon>Intramacronucleata</taxon>
        <taxon>Spirotrichea</taxon>
        <taxon>Stichotrichia</taxon>
        <taxon>Sporadotrichida</taxon>
        <taxon>Oxytrichidae</taxon>
        <taxon>Stylonychinae</taxon>
        <taxon>Stylonychia</taxon>
    </lineage>
</organism>